<comment type="cofactor">
    <cofactor evidence="1 10">
        <name>FAD</name>
        <dbReference type="ChEBI" id="CHEBI:57692"/>
    </cofactor>
</comment>
<dbReference type="PANTHER" id="PTHR43498">
    <property type="entry name" value="FERREDOXIN:COB-COM HETERODISULFIDE REDUCTASE SUBUNIT A"/>
    <property type="match status" value="1"/>
</dbReference>
<evidence type="ECO:0000256" key="1">
    <source>
        <dbReference type="ARBA" id="ARBA00001974"/>
    </source>
</evidence>
<evidence type="ECO:0000256" key="3">
    <source>
        <dbReference type="ARBA" id="ARBA00022485"/>
    </source>
</evidence>
<proteinExistence type="inferred from homology"/>
<comment type="similarity">
    <text evidence="2 10">Belongs to the HdrA family.</text>
</comment>
<dbReference type="Gene3D" id="3.40.50.720">
    <property type="entry name" value="NAD(P)-binding Rossmann-like Domain"/>
    <property type="match status" value="1"/>
</dbReference>
<keyword evidence="4 10" id="KW-0285">Flavoprotein</keyword>
<feature type="domain" description="4Fe-4S ferredoxin-type" evidence="11">
    <location>
        <begin position="282"/>
        <end position="311"/>
    </location>
</feature>
<evidence type="ECO:0000256" key="6">
    <source>
        <dbReference type="ARBA" id="ARBA00022827"/>
    </source>
</evidence>
<dbReference type="NCBIfam" id="NF040770">
    <property type="entry name" value="hetero_SS_HdrA2"/>
    <property type="match status" value="1"/>
</dbReference>
<accession>A0A7C3UI16</accession>
<dbReference type="InterPro" id="IPR017896">
    <property type="entry name" value="4Fe4S_Fe-S-bd"/>
</dbReference>
<comment type="subunit">
    <text evidence="10">The ferredoxin:CoB-CoM heterodisulfide reductase is composed of three subunits; HdrA, HdrB and HdrC.</text>
</comment>
<gene>
    <name evidence="12" type="ORF">ENX77_06410</name>
</gene>
<dbReference type="Gene3D" id="3.30.70.20">
    <property type="match status" value="2"/>
</dbReference>
<evidence type="ECO:0000259" key="11">
    <source>
        <dbReference type="PROSITE" id="PS51379"/>
    </source>
</evidence>
<evidence type="ECO:0000256" key="4">
    <source>
        <dbReference type="ARBA" id="ARBA00022630"/>
    </source>
</evidence>
<dbReference type="Pfam" id="PF07992">
    <property type="entry name" value="Pyr_redox_2"/>
    <property type="match status" value="1"/>
</dbReference>
<reference evidence="12" key="1">
    <citation type="journal article" date="2020" name="mSystems">
        <title>Genome- and Community-Level Interaction Insights into Carbon Utilization and Element Cycling Functions of Hydrothermarchaeota in Hydrothermal Sediment.</title>
        <authorList>
            <person name="Zhou Z."/>
            <person name="Liu Y."/>
            <person name="Xu W."/>
            <person name="Pan J."/>
            <person name="Luo Z.H."/>
            <person name="Li M."/>
        </authorList>
    </citation>
    <scope>NUCLEOTIDE SEQUENCE [LARGE SCALE GENOMIC DNA]</scope>
    <source>
        <strain evidence="12">SpSt-97</strain>
    </source>
</reference>
<dbReference type="AlphaFoldDB" id="A0A7C3UI16"/>
<evidence type="ECO:0000256" key="7">
    <source>
        <dbReference type="ARBA" id="ARBA00023002"/>
    </source>
</evidence>
<feature type="domain" description="4Fe-4S ferredoxin-type" evidence="11">
    <location>
        <begin position="567"/>
        <end position="595"/>
    </location>
</feature>
<dbReference type="GO" id="GO:0046872">
    <property type="term" value="F:metal ion binding"/>
    <property type="evidence" value="ECO:0007669"/>
    <property type="project" value="UniProtKB-KW"/>
</dbReference>
<comment type="function">
    <text evidence="10">Part of a complex that catalyzes the reversible reduction of CoM-S-S-CoB to the thiol-coenzymes H-S-CoM (coenzyme M) and H-S-CoB (coenzyme B).</text>
</comment>
<name>A0A7C3UI16_9EURY</name>
<dbReference type="SUPFAM" id="SSF54862">
    <property type="entry name" value="4Fe-4S ferredoxins"/>
    <property type="match status" value="1"/>
</dbReference>
<keyword evidence="5 10" id="KW-0479">Metal-binding</keyword>
<protein>
    <recommendedName>
        <fullName evidence="10">CoB--CoM heterodisulfide reductase iron-sulfur subunit A</fullName>
        <ecNumber evidence="10">1.8.-.-</ecNumber>
    </recommendedName>
</protein>
<dbReference type="InterPro" id="IPR039650">
    <property type="entry name" value="HdrA-like"/>
</dbReference>
<sequence>MRIGVFVCHCGLNIARVVNVEEVVNYASNLPDVVYVIDLKYACSDSSQEEIIQAIKDHNLDAIVIAACSPKLHEVTFRRAAIRAGLNPYMVFMANIREQCSWVHQEKPKSATLKAKDIVRMAVAAVRNLQPLSRRHVSVKKAVAVIGGGVAGIEAALNVADAGIKVYLIEKAPTIGGKMATLNEVFPTNDCSICILAPKMSEAFSHENVEVITNAELKECEGHVGNFKLKIIKHPRYVDETKCKGCIDDCSSVCPVEVPNEFDYTIGTRKAIYLPIPQSTPLYAAIDWEHCIGCRLCEKACEPGAINFNQRPEEIEIEVGAIIVATGYKPFDARRKEEYGYGVFKNVITTLELERLLSASGPTMGELLRPSDSTIPKRIAFIQCVGSRDEKTNRYCSRVCCMATLKNAFAIKERYPESEITVFYIDIRAFGRMYEEFYNRVQEKGIRFIRSRVGEIYEKDNGNLVVCYENTLLGEVFEEEFDLVVLSIGMEGNTDIATKLGIPVGEDGFYEVAHPKLRPAETDVKGIFLAGTASGPKDIQDSVASAGLAAAKAIELVVRERAEFDPYNAYVDTEKCIGCGLCAKVCNFNAAFMEDKKAKIDPNACMMCGVCAAACPADAIDMGFFNEKAIIAMIDALAEEKSIDPLILVFACHFCSYGAADLAGTTKVQYEPNIRIIRVLCSGRVDPEWILRALKRGIDGVIVSGCRLGECHFKIGNYHALERVKAIKEALKEIGINPERVTAIWHSAGEARGIAEDFNNFVKKIKEIGPIDKEFNVKSPEN</sequence>
<dbReference type="PROSITE" id="PS51379">
    <property type="entry name" value="4FE4S_FER_2"/>
    <property type="match status" value="4"/>
</dbReference>
<dbReference type="Gene3D" id="3.50.50.60">
    <property type="entry name" value="FAD/NAD(P)-binding domain"/>
    <property type="match status" value="2"/>
</dbReference>
<keyword evidence="7 10" id="KW-0560">Oxidoreductase</keyword>
<dbReference type="InterPro" id="IPR036188">
    <property type="entry name" value="FAD/NAD-bd_sf"/>
</dbReference>
<dbReference type="Pfam" id="PF12831">
    <property type="entry name" value="FAD_oxidored"/>
    <property type="match status" value="1"/>
</dbReference>
<comment type="caution">
    <text evidence="12">The sequence shown here is derived from an EMBL/GenBank/DDBJ whole genome shotgun (WGS) entry which is preliminary data.</text>
</comment>
<dbReference type="Pfam" id="PF00037">
    <property type="entry name" value="Fer4"/>
    <property type="match status" value="1"/>
</dbReference>
<dbReference type="PROSITE" id="PS00198">
    <property type="entry name" value="4FE4S_FER_1"/>
    <property type="match status" value="2"/>
</dbReference>
<dbReference type="Pfam" id="PF12838">
    <property type="entry name" value="Fer4_7"/>
    <property type="match status" value="1"/>
</dbReference>
<dbReference type="GO" id="GO:0051539">
    <property type="term" value="F:4 iron, 4 sulfur cluster binding"/>
    <property type="evidence" value="ECO:0007669"/>
    <property type="project" value="UniProtKB-UniRule"/>
</dbReference>
<dbReference type="UniPathway" id="UPA00647">
    <property type="reaction ID" value="UER00700"/>
</dbReference>
<dbReference type="InterPro" id="IPR003813">
    <property type="entry name" value="MvhD/FlpD"/>
</dbReference>
<organism evidence="12">
    <name type="scientific">Geoglobus ahangari</name>
    <dbReference type="NCBI Taxonomy" id="113653"/>
    <lineage>
        <taxon>Archaea</taxon>
        <taxon>Methanobacteriati</taxon>
        <taxon>Methanobacteriota</taxon>
        <taxon>Archaeoglobi</taxon>
        <taxon>Archaeoglobales</taxon>
        <taxon>Archaeoglobaceae</taxon>
        <taxon>Geoglobus</taxon>
    </lineage>
</organism>
<dbReference type="GO" id="GO:0016491">
    <property type="term" value="F:oxidoreductase activity"/>
    <property type="evidence" value="ECO:0007669"/>
    <property type="project" value="UniProtKB-UniRule"/>
</dbReference>
<dbReference type="InterPro" id="IPR023753">
    <property type="entry name" value="FAD/NAD-binding_dom"/>
</dbReference>
<evidence type="ECO:0000256" key="8">
    <source>
        <dbReference type="ARBA" id="ARBA00023004"/>
    </source>
</evidence>
<keyword evidence="9 10" id="KW-0411">Iron-sulfur</keyword>
<comment type="pathway">
    <text evidence="10">Cofactor metabolism; coenzyme M-coenzyme B heterodisulfide reduction; coenzyme B and coenzyme M from coenzyme M-coenzyme B heterodisulfide: step 1/1.</text>
</comment>
<evidence type="ECO:0000256" key="5">
    <source>
        <dbReference type="ARBA" id="ARBA00022723"/>
    </source>
</evidence>
<dbReference type="EMBL" id="DTPI01000032">
    <property type="protein sequence ID" value="HGE66728.1"/>
    <property type="molecule type" value="Genomic_DNA"/>
</dbReference>
<dbReference type="EC" id="1.8.-.-" evidence="10"/>
<feature type="domain" description="4Fe-4S ferredoxin-type" evidence="11">
    <location>
        <begin position="233"/>
        <end position="264"/>
    </location>
</feature>
<keyword evidence="8 10" id="KW-0408">Iron</keyword>
<dbReference type="PANTHER" id="PTHR43498:SF1">
    <property type="entry name" value="COB--COM HETERODISULFIDE REDUCTASE IRON-SULFUR SUBUNIT A"/>
    <property type="match status" value="1"/>
</dbReference>
<dbReference type="Pfam" id="PF02662">
    <property type="entry name" value="FlpD"/>
    <property type="match status" value="1"/>
</dbReference>
<keyword evidence="6 10" id="KW-0274">FAD</keyword>
<dbReference type="InterPro" id="IPR017900">
    <property type="entry name" value="4Fe4S_Fe_S_CS"/>
</dbReference>
<dbReference type="SUPFAM" id="SSF51905">
    <property type="entry name" value="FAD/NAD(P)-binding domain"/>
    <property type="match status" value="1"/>
</dbReference>
<evidence type="ECO:0000313" key="12">
    <source>
        <dbReference type="EMBL" id="HGE66728.1"/>
    </source>
</evidence>
<evidence type="ECO:0000256" key="10">
    <source>
        <dbReference type="RuleBase" id="RU366072"/>
    </source>
</evidence>
<comment type="cofactor">
    <cofactor evidence="10">
        <name>[4Fe-4S] cluster</name>
        <dbReference type="ChEBI" id="CHEBI:49883"/>
    </cofactor>
</comment>
<keyword evidence="3 10" id="KW-0004">4Fe-4S</keyword>
<evidence type="ECO:0000256" key="9">
    <source>
        <dbReference type="ARBA" id="ARBA00023014"/>
    </source>
</evidence>
<evidence type="ECO:0000256" key="2">
    <source>
        <dbReference type="ARBA" id="ARBA00006561"/>
    </source>
</evidence>
<feature type="domain" description="4Fe-4S ferredoxin-type" evidence="11">
    <location>
        <begin position="596"/>
        <end position="625"/>
    </location>
</feature>